<dbReference type="EMBL" id="BJLP01000013">
    <property type="protein sequence ID" value="GEA80597.1"/>
    <property type="molecule type" value="Genomic_DNA"/>
</dbReference>
<feature type="region of interest" description="Disordered" evidence="1">
    <location>
        <begin position="24"/>
        <end position="54"/>
    </location>
</feature>
<evidence type="ECO:0000313" key="2">
    <source>
        <dbReference type="EMBL" id="GEA80597.1"/>
    </source>
</evidence>
<name>A0A4Y3K9E4_CELUD</name>
<gene>
    <name evidence="2" type="ORF">CUD01_10410</name>
</gene>
<keyword evidence="3" id="KW-1185">Reference proteome</keyword>
<dbReference type="AlphaFoldDB" id="A0A4Y3K9E4"/>
<sequence>MVVTVVVLAVLVGTLALVVGSQGRPQAWSPRGASTAPSAGASAVTTRAAPTPTPSPAVLAARVRAPQEAATVLAADDPVAAAVQASSAVFASAPVVVIAPDDDPAAQATGASAAVAVGGPLLLMTGSTADRPVRAEIVRLAARAVLVVGSASTRALPESLALVPVPADADAEELAAVTGARTPVTATGAPTPSASSRATPPATRRPARVPGLVGLTGAGGDTTAAVATLRAARIPLVAVPGADPRASTHTVRALAKAEATYVVALGAAFGPADRLAARVATAATGTLAPGGGQLVFPSVEGVPAKRYVALYGSPGSGALGVLGEQDVPATIARAQKVARHYRPLTDAAVVPAVEVIATIASAEPGDDGDYSRERPVAELRPLVEAAGEAGLAVVLDLQPGRTDFLTQAKRYRELLELPYVGLALDPEWRLEPDQEHLAQIGSVGVDEVDAVGDWLAELTASRRLPQKMFVLHQFSLRMVEGRERLDTSHDELAIVIHVDGQGTQPAKQGTWRTLRRGAPAVHWGWKNFFDEDSPMLTPQQTYQVDPVPDLVTYQ</sequence>
<evidence type="ECO:0000313" key="3">
    <source>
        <dbReference type="Proteomes" id="UP000315842"/>
    </source>
</evidence>
<protein>
    <recommendedName>
        <fullName evidence="4">Lipoprotein</fullName>
    </recommendedName>
</protein>
<evidence type="ECO:0000256" key="1">
    <source>
        <dbReference type="SAM" id="MobiDB-lite"/>
    </source>
</evidence>
<dbReference type="Proteomes" id="UP000315842">
    <property type="component" value="Unassembled WGS sequence"/>
</dbReference>
<organism evidence="2 3">
    <name type="scientific">Cellulomonas uda</name>
    <dbReference type="NCBI Taxonomy" id="1714"/>
    <lineage>
        <taxon>Bacteria</taxon>
        <taxon>Bacillati</taxon>
        <taxon>Actinomycetota</taxon>
        <taxon>Actinomycetes</taxon>
        <taxon>Micrococcales</taxon>
        <taxon>Cellulomonadaceae</taxon>
        <taxon>Cellulomonas</taxon>
    </lineage>
</organism>
<feature type="region of interest" description="Disordered" evidence="1">
    <location>
        <begin position="182"/>
        <end position="208"/>
    </location>
</feature>
<feature type="compositionally biased region" description="Low complexity" evidence="1">
    <location>
        <begin position="29"/>
        <end position="54"/>
    </location>
</feature>
<accession>A0A4Y3K9E4</accession>
<reference evidence="2 3" key="1">
    <citation type="submission" date="2019-06" db="EMBL/GenBank/DDBJ databases">
        <title>Whole genome shotgun sequence of Cellulomonas uda NBRC 3747.</title>
        <authorList>
            <person name="Hosoyama A."/>
            <person name="Uohara A."/>
            <person name="Ohji S."/>
            <person name="Ichikawa N."/>
        </authorList>
    </citation>
    <scope>NUCLEOTIDE SEQUENCE [LARGE SCALE GENOMIC DNA]</scope>
    <source>
        <strain evidence="2 3">NBRC 3747</strain>
    </source>
</reference>
<comment type="caution">
    <text evidence="2">The sequence shown here is derived from an EMBL/GenBank/DDBJ whole genome shotgun (WGS) entry which is preliminary data.</text>
</comment>
<evidence type="ECO:0008006" key="4">
    <source>
        <dbReference type="Google" id="ProtNLM"/>
    </source>
</evidence>
<proteinExistence type="predicted"/>